<evidence type="ECO:0000259" key="3">
    <source>
        <dbReference type="Pfam" id="PF08164"/>
    </source>
</evidence>
<evidence type="ECO:0000313" key="5">
    <source>
        <dbReference type="EMBL" id="CAG6561219.1"/>
    </source>
</evidence>
<dbReference type="Pfam" id="PF08164">
    <property type="entry name" value="TRAUB"/>
    <property type="match status" value="1"/>
</dbReference>
<evidence type="ECO:0000256" key="2">
    <source>
        <dbReference type="SAM" id="MobiDB-lite"/>
    </source>
</evidence>
<name>A0A8D8NDI4_CULPI</name>
<dbReference type="InterPro" id="IPR025160">
    <property type="entry name" value="AATF"/>
</dbReference>
<dbReference type="GO" id="GO:0006357">
    <property type="term" value="P:regulation of transcription by RNA polymerase II"/>
    <property type="evidence" value="ECO:0007669"/>
    <property type="project" value="TreeGrafter"/>
</dbReference>
<feature type="compositionally biased region" description="Basic residues" evidence="2">
    <location>
        <begin position="263"/>
        <end position="279"/>
    </location>
</feature>
<dbReference type="InterPro" id="IPR012617">
    <property type="entry name" value="AATF_C"/>
</dbReference>
<feature type="compositionally biased region" description="Acidic residues" evidence="2">
    <location>
        <begin position="134"/>
        <end position="149"/>
    </location>
</feature>
<accession>A0A8D8NDI4</accession>
<evidence type="ECO:0000259" key="4">
    <source>
        <dbReference type="Pfam" id="PF13339"/>
    </source>
</evidence>
<dbReference type="PANTHER" id="PTHR15565">
    <property type="entry name" value="AATF PROTEIN APOPTOSIS ANTAGONIZING TRANSCRIPTION FACTOR"/>
    <property type="match status" value="1"/>
</dbReference>
<dbReference type="GO" id="GO:0005730">
    <property type="term" value="C:nucleolus"/>
    <property type="evidence" value="ECO:0007669"/>
    <property type="project" value="TreeGrafter"/>
</dbReference>
<organism evidence="5">
    <name type="scientific">Culex pipiens</name>
    <name type="common">House mosquito</name>
    <dbReference type="NCBI Taxonomy" id="7175"/>
    <lineage>
        <taxon>Eukaryota</taxon>
        <taxon>Metazoa</taxon>
        <taxon>Ecdysozoa</taxon>
        <taxon>Arthropoda</taxon>
        <taxon>Hexapoda</taxon>
        <taxon>Insecta</taxon>
        <taxon>Pterygota</taxon>
        <taxon>Neoptera</taxon>
        <taxon>Endopterygota</taxon>
        <taxon>Diptera</taxon>
        <taxon>Nematocera</taxon>
        <taxon>Culicoidea</taxon>
        <taxon>Culicidae</taxon>
        <taxon>Culicinae</taxon>
        <taxon>Culicini</taxon>
        <taxon>Culex</taxon>
        <taxon>Culex</taxon>
    </lineage>
</organism>
<sequence length="480" mass="53430">MHLLKQRKRRSAAKTVSEKLHEQFASSAVGGAGGSDSDEGPQVADFDENDADIERAVGAGLSEIRKRNVKLLDAVDRKYQGQVASRRDVFEEENDEDGEDDSDGDSQPGAFVRLKVPEGSDDQSEGSEGSGSDVESEDDDDEDDYEDQDFSLGDFLGGAPSDSQKLIQDENRQEAVQKGTCVQNQLKMWERLLEMRIKMQGCLVTANALPHEDKFKSFSKNEQFKEASQKVVQTVESTLKNLLELQTTLVASFPETKELAKPGAKRRLKDQKSSGSKHSRLSEYESLLADSFTTYKPYRNDVIQKWHDRTKASSGTKNIHQSLSVVKKIENALLTKDELIRKTQLFRGGYELFEKPAPSSASAAKEGVSAEPESTYDGEIFDDSDFYHALLRELIEYKSNTAENPAQIGAKLAELQKLRSKMKKQVDTRASKGRKIRYVVHKKLVNFTAPEPSNAWTDDAKNELFMSLFGGSSTNDNGGE</sequence>
<feature type="region of interest" description="Disordered" evidence="2">
    <location>
        <begin position="82"/>
        <end position="163"/>
    </location>
</feature>
<reference evidence="5" key="1">
    <citation type="submission" date="2021-05" db="EMBL/GenBank/DDBJ databases">
        <authorList>
            <person name="Alioto T."/>
            <person name="Alioto T."/>
            <person name="Gomez Garrido J."/>
        </authorList>
    </citation>
    <scope>NUCLEOTIDE SEQUENCE</scope>
</reference>
<dbReference type="AlphaFoldDB" id="A0A8D8NDI4"/>
<feature type="region of interest" description="Disordered" evidence="2">
    <location>
        <begin position="1"/>
        <end position="51"/>
    </location>
</feature>
<dbReference type="PANTHER" id="PTHR15565:SF0">
    <property type="entry name" value="PROTEIN AATF"/>
    <property type="match status" value="1"/>
</dbReference>
<feature type="compositionally biased region" description="Acidic residues" evidence="2">
    <location>
        <begin position="90"/>
        <end position="104"/>
    </location>
</feature>
<dbReference type="EMBL" id="HBUE01265914">
    <property type="protein sequence ID" value="CAG6561219.1"/>
    <property type="molecule type" value="Transcribed_RNA"/>
</dbReference>
<feature type="compositionally biased region" description="Basic residues" evidence="2">
    <location>
        <begin position="1"/>
        <end position="12"/>
    </location>
</feature>
<protein>
    <submittedName>
        <fullName evidence="5">Protein Aatf</fullName>
    </submittedName>
</protein>
<evidence type="ECO:0000256" key="1">
    <source>
        <dbReference type="ARBA" id="ARBA00008966"/>
    </source>
</evidence>
<feature type="domain" description="Apoptosis-antagonizing transcription factor C-terminal" evidence="3">
    <location>
        <begin position="387"/>
        <end position="469"/>
    </location>
</feature>
<feature type="domain" description="AATF leucine zipper-containing" evidence="4">
    <location>
        <begin position="176"/>
        <end position="309"/>
    </location>
</feature>
<comment type="similarity">
    <text evidence="1">Belongs to the AATF family.</text>
</comment>
<feature type="region of interest" description="Disordered" evidence="2">
    <location>
        <begin position="260"/>
        <end position="280"/>
    </location>
</feature>
<proteinExistence type="inferred from homology"/>
<dbReference type="Pfam" id="PF13339">
    <property type="entry name" value="AATF-Che1"/>
    <property type="match status" value="1"/>
</dbReference>
<dbReference type="EMBL" id="HBUE01160725">
    <property type="protein sequence ID" value="CAG6509815.1"/>
    <property type="molecule type" value="Transcribed_RNA"/>
</dbReference>
<dbReference type="InterPro" id="IPR039223">
    <property type="entry name" value="AATF/Bfr2"/>
</dbReference>